<keyword evidence="3" id="KW-1185">Reference proteome</keyword>
<dbReference type="Proteomes" id="UP000714380">
    <property type="component" value="Unassembled WGS sequence"/>
</dbReference>
<evidence type="ECO:0000259" key="1">
    <source>
        <dbReference type="PROSITE" id="PS51186"/>
    </source>
</evidence>
<dbReference type="PROSITE" id="PS51186">
    <property type="entry name" value="GNAT"/>
    <property type="match status" value="1"/>
</dbReference>
<accession>A0ABS7ZN98</accession>
<dbReference type="CDD" id="cd04301">
    <property type="entry name" value="NAT_SF"/>
    <property type="match status" value="1"/>
</dbReference>
<feature type="domain" description="N-acetyltransferase" evidence="1">
    <location>
        <begin position="48"/>
        <end position="208"/>
    </location>
</feature>
<dbReference type="InterPro" id="IPR000182">
    <property type="entry name" value="GNAT_dom"/>
</dbReference>
<dbReference type="Pfam" id="PF00583">
    <property type="entry name" value="Acetyltransf_1"/>
    <property type="match status" value="1"/>
</dbReference>
<sequence length="209" mass="23599">MLMEQWWRQNASPTFNKRLLFAAEIRGGTRKRRAPQSRALCHPWNKVMSIVEISEKSWQGILKVQEEAYTGVPPEEVDVLKSKWKASPETCFVFQSSSNEILGYLLAHPWNSDEPPKLFEELPRKSAGDTLYLHDLAVSNNARESGIGKQLSSKLIEVAKLRQFNRVLLVAVQGSGGYWSKFGFREVHNASICSSYGTNAKLMSLNVQA</sequence>
<comment type="caution">
    <text evidence="2">The sequence shown here is derived from an EMBL/GenBank/DDBJ whole genome shotgun (WGS) entry which is preliminary data.</text>
</comment>
<dbReference type="SUPFAM" id="SSF55729">
    <property type="entry name" value="Acyl-CoA N-acyltransferases (Nat)"/>
    <property type="match status" value="1"/>
</dbReference>
<dbReference type="Gene3D" id="3.40.630.30">
    <property type="match status" value="1"/>
</dbReference>
<organism evidence="2 3">
    <name type="scientific">Thalassolituus marinus</name>
    <dbReference type="NCBI Taxonomy" id="671053"/>
    <lineage>
        <taxon>Bacteria</taxon>
        <taxon>Pseudomonadati</taxon>
        <taxon>Pseudomonadota</taxon>
        <taxon>Gammaproteobacteria</taxon>
        <taxon>Oceanospirillales</taxon>
        <taxon>Oceanospirillaceae</taxon>
        <taxon>Thalassolituus</taxon>
    </lineage>
</organism>
<reference evidence="2 3" key="1">
    <citation type="submission" date="2020-12" db="EMBL/GenBank/DDBJ databases">
        <title>Novel Thalassolituus-related marine hydrocarbonoclastic bacteria mediated algae-derived hydrocarbons mineralization in twilight zone of the northern South China Sea.</title>
        <authorList>
            <person name="Dong C."/>
        </authorList>
    </citation>
    <scope>NUCLEOTIDE SEQUENCE [LARGE SCALE GENOMIC DNA]</scope>
    <source>
        <strain evidence="2 3">IMCC1826</strain>
    </source>
</reference>
<protein>
    <submittedName>
        <fullName evidence="2">GNAT family N-acetyltransferase</fullName>
    </submittedName>
</protein>
<dbReference type="InterPro" id="IPR016181">
    <property type="entry name" value="Acyl_CoA_acyltransferase"/>
</dbReference>
<evidence type="ECO:0000313" key="2">
    <source>
        <dbReference type="EMBL" id="MCA6062688.1"/>
    </source>
</evidence>
<gene>
    <name evidence="2" type="ORF">I9W95_03610</name>
</gene>
<proteinExistence type="predicted"/>
<dbReference type="EMBL" id="JAEDAH010000016">
    <property type="protein sequence ID" value="MCA6062688.1"/>
    <property type="molecule type" value="Genomic_DNA"/>
</dbReference>
<evidence type="ECO:0000313" key="3">
    <source>
        <dbReference type="Proteomes" id="UP000714380"/>
    </source>
</evidence>
<name>A0ABS7ZN98_9GAMM</name>
<dbReference type="RefSeq" id="WP_225671935.1">
    <property type="nucleotide sequence ID" value="NZ_JAEDAH010000016.1"/>
</dbReference>